<dbReference type="InterPro" id="IPR036291">
    <property type="entry name" value="NAD(P)-bd_dom_sf"/>
</dbReference>
<dbReference type="Gene3D" id="3.90.25.10">
    <property type="entry name" value="UDP-galactose 4-epimerase, domain 1"/>
    <property type="match status" value="1"/>
</dbReference>
<dbReference type="Gene3D" id="3.40.50.720">
    <property type="entry name" value="NAD(P)-binding Rossmann-like Domain"/>
    <property type="match status" value="1"/>
</dbReference>
<feature type="domain" description="NmrA-like" evidence="3">
    <location>
        <begin position="7"/>
        <end position="225"/>
    </location>
</feature>
<evidence type="ECO:0000259" key="3">
    <source>
        <dbReference type="Pfam" id="PF05368"/>
    </source>
</evidence>
<dbReference type="PANTHER" id="PTHR42748">
    <property type="entry name" value="NITROGEN METABOLITE REPRESSION PROTEIN NMRA FAMILY MEMBER"/>
    <property type="match status" value="1"/>
</dbReference>
<evidence type="ECO:0000313" key="4">
    <source>
        <dbReference type="EMBL" id="GAA3586501.1"/>
    </source>
</evidence>
<proteinExistence type="inferred from homology"/>
<evidence type="ECO:0000256" key="2">
    <source>
        <dbReference type="ARBA" id="ARBA00022857"/>
    </source>
</evidence>
<dbReference type="Pfam" id="PF05368">
    <property type="entry name" value="NmrA"/>
    <property type="match status" value="1"/>
</dbReference>
<dbReference type="CDD" id="cd05251">
    <property type="entry name" value="NmrA_like_SDR_a"/>
    <property type="match status" value="1"/>
</dbReference>
<dbReference type="SUPFAM" id="SSF51735">
    <property type="entry name" value="NAD(P)-binding Rossmann-fold domains"/>
    <property type="match status" value="1"/>
</dbReference>
<reference evidence="5" key="1">
    <citation type="journal article" date="2019" name="Int. J. Syst. Evol. Microbiol.">
        <title>The Global Catalogue of Microorganisms (GCM) 10K type strain sequencing project: providing services to taxonomists for standard genome sequencing and annotation.</title>
        <authorList>
            <consortium name="The Broad Institute Genomics Platform"/>
            <consortium name="The Broad Institute Genome Sequencing Center for Infectious Disease"/>
            <person name="Wu L."/>
            <person name="Ma J."/>
        </authorList>
    </citation>
    <scope>NUCLEOTIDE SEQUENCE [LARGE SCALE GENOMIC DNA]</scope>
    <source>
        <strain evidence="5">JCM 17326</strain>
    </source>
</reference>
<accession>A0ABP6YM69</accession>
<keyword evidence="5" id="KW-1185">Reference proteome</keyword>
<dbReference type="InterPro" id="IPR051164">
    <property type="entry name" value="NmrA-like_oxidored"/>
</dbReference>
<dbReference type="RefSeq" id="WP_345570367.1">
    <property type="nucleotide sequence ID" value="NZ_BAABDQ010000023.1"/>
</dbReference>
<evidence type="ECO:0000313" key="5">
    <source>
        <dbReference type="Proteomes" id="UP001500630"/>
    </source>
</evidence>
<dbReference type="PANTHER" id="PTHR42748:SF7">
    <property type="entry name" value="NMRA LIKE REDOX SENSOR 1-RELATED"/>
    <property type="match status" value="1"/>
</dbReference>
<dbReference type="EMBL" id="BAABDQ010000023">
    <property type="protein sequence ID" value="GAA3586501.1"/>
    <property type="molecule type" value="Genomic_DNA"/>
</dbReference>
<name>A0ABP6YM69_9ACTN</name>
<evidence type="ECO:0000256" key="1">
    <source>
        <dbReference type="ARBA" id="ARBA00006328"/>
    </source>
</evidence>
<comment type="similarity">
    <text evidence="1">Belongs to the NmrA-type oxidoreductase family.</text>
</comment>
<keyword evidence="2" id="KW-0521">NADP</keyword>
<gene>
    <name evidence="4" type="ORF">GCM10022419_080870</name>
</gene>
<dbReference type="Proteomes" id="UP001500630">
    <property type="component" value="Unassembled WGS sequence"/>
</dbReference>
<dbReference type="InterPro" id="IPR008030">
    <property type="entry name" value="NmrA-like"/>
</dbReference>
<comment type="caution">
    <text evidence="4">The sequence shown here is derived from an EMBL/GenBank/DDBJ whole genome shotgun (WGS) entry which is preliminary data.</text>
</comment>
<organism evidence="4 5">
    <name type="scientific">Nonomuraea rosea</name>
    <dbReference type="NCBI Taxonomy" id="638574"/>
    <lineage>
        <taxon>Bacteria</taxon>
        <taxon>Bacillati</taxon>
        <taxon>Actinomycetota</taxon>
        <taxon>Actinomycetes</taxon>
        <taxon>Streptosporangiales</taxon>
        <taxon>Streptosporangiaceae</taxon>
        <taxon>Nonomuraea</taxon>
    </lineage>
</organism>
<sequence>MTTARHDETILVTGATGRQGGAVAAHLLADGWRVRALVRDASAPAALGLAEAGADLVVASMDDSAALVAAMRGAYGVFSVQPSDEHEAARGIRVADAAAAAGARHLLYSSMGGADKLARHAPLDKWRIESHVRALGIPATILRPAAFMEDLTGPYFGLAQGRLTLPYRSDLAVQLIAVDDIGAFAALAFARPDRYAGQALDISGDALTPPQIADALSRAAGRTIPLAPLTMTMGDQEVTLESIRQHSPEATAAFDWANTEYYTTNLADLRRIHPKLMDLDTWLATTEARRGIEAAFAGRPD</sequence>
<protein>
    <submittedName>
        <fullName evidence="4">NmrA/HSCARG family protein</fullName>
    </submittedName>
</protein>